<accession>A0A8S3RQT1</accession>
<name>A0A8S3RQT1_MYTED</name>
<feature type="domain" description="Endonuclease/exonuclease/phosphatase" evidence="1">
    <location>
        <begin position="39"/>
        <end position="171"/>
    </location>
</feature>
<organism evidence="2 3">
    <name type="scientific">Mytilus edulis</name>
    <name type="common">Blue mussel</name>
    <dbReference type="NCBI Taxonomy" id="6550"/>
    <lineage>
        <taxon>Eukaryota</taxon>
        <taxon>Metazoa</taxon>
        <taxon>Spiralia</taxon>
        <taxon>Lophotrochozoa</taxon>
        <taxon>Mollusca</taxon>
        <taxon>Bivalvia</taxon>
        <taxon>Autobranchia</taxon>
        <taxon>Pteriomorphia</taxon>
        <taxon>Mytilida</taxon>
        <taxon>Mytiloidea</taxon>
        <taxon>Mytilidae</taxon>
        <taxon>Mytilinae</taxon>
        <taxon>Mytilus</taxon>
    </lineage>
</organism>
<protein>
    <recommendedName>
        <fullName evidence="1">Endonuclease/exonuclease/phosphatase domain-containing protein</fullName>
    </recommendedName>
</protein>
<dbReference type="InterPro" id="IPR036691">
    <property type="entry name" value="Endo/exonu/phosph_ase_sf"/>
</dbReference>
<dbReference type="Proteomes" id="UP000683360">
    <property type="component" value="Unassembled WGS sequence"/>
</dbReference>
<evidence type="ECO:0000313" key="2">
    <source>
        <dbReference type="EMBL" id="CAG2209082.1"/>
    </source>
</evidence>
<reference evidence="2" key="1">
    <citation type="submission" date="2021-03" db="EMBL/GenBank/DDBJ databases">
        <authorList>
            <person name="Bekaert M."/>
        </authorList>
    </citation>
    <scope>NUCLEOTIDE SEQUENCE</scope>
</reference>
<dbReference type="InterPro" id="IPR005135">
    <property type="entry name" value="Endo/exonuclease/phosphatase"/>
</dbReference>
<proteinExistence type="predicted"/>
<dbReference type="SUPFAM" id="SSF56219">
    <property type="entry name" value="DNase I-like"/>
    <property type="match status" value="1"/>
</dbReference>
<gene>
    <name evidence="2" type="ORF">MEDL_23229</name>
</gene>
<dbReference type="GO" id="GO:0003824">
    <property type="term" value="F:catalytic activity"/>
    <property type="evidence" value="ECO:0007669"/>
    <property type="project" value="InterPro"/>
</dbReference>
<dbReference type="Pfam" id="PF03372">
    <property type="entry name" value="Exo_endo_phos"/>
    <property type="match status" value="1"/>
</dbReference>
<comment type="caution">
    <text evidence="2">The sequence shown here is derived from an EMBL/GenBank/DDBJ whole genome shotgun (WGS) entry which is preliminary data.</text>
</comment>
<dbReference type="Gene3D" id="3.60.10.10">
    <property type="entry name" value="Endonuclease/exonuclease/phosphatase"/>
    <property type="match status" value="1"/>
</dbReference>
<dbReference type="EMBL" id="CAJPWZ010001133">
    <property type="protein sequence ID" value="CAG2209082.1"/>
    <property type="molecule type" value="Genomic_DNA"/>
</dbReference>
<keyword evidence="3" id="KW-1185">Reference proteome</keyword>
<dbReference type="OrthoDB" id="6136942at2759"/>
<evidence type="ECO:0000313" key="3">
    <source>
        <dbReference type="Proteomes" id="UP000683360"/>
    </source>
</evidence>
<dbReference type="AlphaFoldDB" id="A0A8S3RQT1"/>
<evidence type="ECO:0000259" key="1">
    <source>
        <dbReference type="Pfam" id="PF03372"/>
    </source>
</evidence>
<sequence length="446" mass="51624">MFEINTRTLLKELPHGSSYRLTANGRIIKKTTEAASENEQTDDIVSVCETHLSGTNELDLAEDGYKWYGSNRTFIHRNAPKASGGVGFLVKHSILKSFDVRIIDKSVDGILGLLFRNKETDFTCVAFSCYLPPENSPWGRDAQTFYSHVLSQIYLNYDVDAIFLLGDFNSRLGNLKDVASEFDTVSTRETIDKTHNQHGQSFSEFLNDSKFCVLNGRSGEQSNKFTSISLKGKAVVDYVCVPHDIVENCKNFEIITCNEIIESERIQHLIGTRSRIPDHAFLMFDYVENFIIKSENVKHNVLSTKKRFRFKEIPSNFMCSDITKEAIHMKYETELYVKMNIKKQERSVMAQFRSGILPLRIETGRFRNEAPDERFCTFCDDGSVEDEKHFLLYFKAYHNLRQLLFESVNLDRHFIDNRTFANLMTLHQRQTAKYLNLFFCKRKELL</sequence>